<dbReference type="EMBL" id="QAPG01000020">
    <property type="protein sequence ID" value="TDZ37956.1"/>
    <property type="molecule type" value="Genomic_DNA"/>
</dbReference>
<feature type="compositionally biased region" description="Low complexity" evidence="1">
    <location>
        <begin position="98"/>
        <end position="107"/>
    </location>
</feature>
<feature type="compositionally biased region" description="Polar residues" evidence="1">
    <location>
        <begin position="232"/>
        <end position="243"/>
    </location>
</feature>
<evidence type="ECO:0000313" key="2">
    <source>
        <dbReference type="EMBL" id="TDZ37956.1"/>
    </source>
</evidence>
<reference evidence="2 3" key="1">
    <citation type="submission" date="2018-11" db="EMBL/GenBank/DDBJ databases">
        <title>Genome sequence and assembly of Colletotrichum spinosum.</title>
        <authorList>
            <person name="Gan P."/>
            <person name="Shirasu K."/>
        </authorList>
    </citation>
    <scope>NUCLEOTIDE SEQUENCE [LARGE SCALE GENOMIC DNA]</scope>
    <source>
        <strain evidence="2 3">CBS 515.97</strain>
    </source>
</reference>
<proteinExistence type="predicted"/>
<feature type="compositionally biased region" description="Acidic residues" evidence="1">
    <location>
        <begin position="305"/>
        <end position="314"/>
    </location>
</feature>
<feature type="compositionally biased region" description="Polar residues" evidence="1">
    <location>
        <begin position="151"/>
        <end position="161"/>
    </location>
</feature>
<sequence length="391" mass="42764">MEAESTDSAESNNECLADGDLESFPNFDDSHPGFTIDPQVEKSTSDISTEAPRKSSPVPTEADIQAAIKRANQAFTNPLTNVPRRGSAQAGRTRNRSSELSFSFPSSHNQEQSVSPGQGPTGLTASVAPHQPSTSHTPKTQKRHSVAYVPTLTTPNRTESLIRSPPSCRGRPVVVGGYDNPYEEHLQRVARRDQERKRRFEEYMQSRGRPTVYQPRPLPEPPIRSSPAPLVSLTSKGADSQSPAPADPLHPLRSNPVTSNHEGSTAALPRRRPRSSSVSVPPDASPVAFPEKQHGPSLATQQLPAEEDDFEYSEEPQIQTAQVGRVFRRSDSSSEVQAPALPIVSNNLRVEDFAEEFDLGYYESDDLEAHLADLPDEFNPNAAEDADSFPL</sequence>
<feature type="compositionally biased region" description="Low complexity" evidence="1">
    <location>
        <begin position="275"/>
        <end position="290"/>
    </location>
</feature>
<feature type="region of interest" description="Disordered" evidence="1">
    <location>
        <begin position="1"/>
        <end position="316"/>
    </location>
</feature>
<comment type="caution">
    <text evidence="2">The sequence shown here is derived from an EMBL/GenBank/DDBJ whole genome shotgun (WGS) entry which is preliminary data.</text>
</comment>
<gene>
    <name evidence="2" type="ORF">C8035_v001251</name>
</gene>
<organism evidence="2 3">
    <name type="scientific">Colletotrichum spinosum</name>
    <dbReference type="NCBI Taxonomy" id="1347390"/>
    <lineage>
        <taxon>Eukaryota</taxon>
        <taxon>Fungi</taxon>
        <taxon>Dikarya</taxon>
        <taxon>Ascomycota</taxon>
        <taxon>Pezizomycotina</taxon>
        <taxon>Sordariomycetes</taxon>
        <taxon>Hypocreomycetidae</taxon>
        <taxon>Glomerellales</taxon>
        <taxon>Glomerellaceae</taxon>
        <taxon>Colletotrichum</taxon>
        <taxon>Colletotrichum orbiculare species complex</taxon>
    </lineage>
</organism>
<name>A0A4R8QLC3_9PEZI</name>
<feature type="compositionally biased region" description="Basic and acidic residues" evidence="1">
    <location>
        <begin position="182"/>
        <end position="204"/>
    </location>
</feature>
<protein>
    <submittedName>
        <fullName evidence="2">Uncharacterized protein</fullName>
    </submittedName>
</protein>
<evidence type="ECO:0000313" key="3">
    <source>
        <dbReference type="Proteomes" id="UP000295083"/>
    </source>
</evidence>
<accession>A0A4R8QLC3</accession>
<feature type="compositionally biased region" description="Polar residues" evidence="1">
    <location>
        <begin position="108"/>
        <end position="124"/>
    </location>
</feature>
<evidence type="ECO:0000256" key="1">
    <source>
        <dbReference type="SAM" id="MobiDB-lite"/>
    </source>
</evidence>
<dbReference type="AlphaFoldDB" id="A0A4R8QLC3"/>
<keyword evidence="3" id="KW-1185">Reference proteome</keyword>
<dbReference type="Proteomes" id="UP000295083">
    <property type="component" value="Unassembled WGS sequence"/>
</dbReference>